<sequence>MSLIKLLSIVVFIFNLIGGNLSISYSLKLQQPLGIVVSHQVEAAFEGMKGAIRRQRHFGGIDPNDLIEYYREFDEHICGVHDPLQGVHRDVTMSDQYLGINARANELANDTGSNTIPQPSLCTTTPPKGVHQEHRS</sequence>
<organism evidence="3 4">
    <name type="scientific">Streblomastix strix</name>
    <dbReference type="NCBI Taxonomy" id="222440"/>
    <lineage>
        <taxon>Eukaryota</taxon>
        <taxon>Metamonada</taxon>
        <taxon>Preaxostyla</taxon>
        <taxon>Oxymonadida</taxon>
        <taxon>Streblomastigidae</taxon>
        <taxon>Streblomastix</taxon>
    </lineage>
</organism>
<protein>
    <submittedName>
        <fullName evidence="3">Uncharacterized protein</fullName>
    </submittedName>
</protein>
<dbReference type="AlphaFoldDB" id="A0A5J4VYC3"/>
<proteinExistence type="predicted"/>
<reference evidence="3 4" key="1">
    <citation type="submission" date="2019-03" db="EMBL/GenBank/DDBJ databases">
        <title>Single cell metagenomics reveals metabolic interactions within the superorganism composed of flagellate Streblomastix strix and complex community of Bacteroidetes bacteria on its surface.</title>
        <authorList>
            <person name="Treitli S.C."/>
            <person name="Kolisko M."/>
            <person name="Husnik F."/>
            <person name="Keeling P."/>
            <person name="Hampl V."/>
        </authorList>
    </citation>
    <scope>NUCLEOTIDE SEQUENCE [LARGE SCALE GENOMIC DNA]</scope>
    <source>
        <strain evidence="3">ST1C</strain>
    </source>
</reference>
<evidence type="ECO:0000256" key="2">
    <source>
        <dbReference type="SAM" id="Phobius"/>
    </source>
</evidence>
<evidence type="ECO:0000313" key="4">
    <source>
        <dbReference type="Proteomes" id="UP000324800"/>
    </source>
</evidence>
<keyword evidence="2" id="KW-1133">Transmembrane helix</keyword>
<dbReference type="EMBL" id="SNRW01004296">
    <property type="protein sequence ID" value="KAA6387637.1"/>
    <property type="molecule type" value="Genomic_DNA"/>
</dbReference>
<feature type="region of interest" description="Disordered" evidence="1">
    <location>
        <begin position="109"/>
        <end position="136"/>
    </location>
</feature>
<name>A0A5J4VYC3_9EUKA</name>
<comment type="caution">
    <text evidence="3">The sequence shown here is derived from an EMBL/GenBank/DDBJ whole genome shotgun (WGS) entry which is preliminary data.</text>
</comment>
<gene>
    <name evidence="3" type="ORF">EZS28_016836</name>
</gene>
<keyword evidence="2" id="KW-0812">Transmembrane</keyword>
<dbReference type="Proteomes" id="UP000324800">
    <property type="component" value="Unassembled WGS sequence"/>
</dbReference>
<evidence type="ECO:0000313" key="3">
    <source>
        <dbReference type="EMBL" id="KAA6387637.1"/>
    </source>
</evidence>
<feature type="transmembrane region" description="Helical" evidence="2">
    <location>
        <begin position="6"/>
        <end position="27"/>
    </location>
</feature>
<accession>A0A5J4VYC3</accession>
<evidence type="ECO:0000256" key="1">
    <source>
        <dbReference type="SAM" id="MobiDB-lite"/>
    </source>
</evidence>
<keyword evidence="2" id="KW-0472">Membrane</keyword>
<feature type="compositionally biased region" description="Polar residues" evidence="1">
    <location>
        <begin position="109"/>
        <end position="126"/>
    </location>
</feature>